<dbReference type="GO" id="GO:0003677">
    <property type="term" value="F:DNA binding"/>
    <property type="evidence" value="ECO:0007669"/>
    <property type="project" value="UniProtKB-UniRule"/>
</dbReference>
<proteinExistence type="inferred from homology"/>
<keyword evidence="6 9" id="KW-0235">DNA replication</keyword>
<keyword evidence="7 9" id="KW-0239">DNA-directed DNA polymerase</keyword>
<evidence type="ECO:0000256" key="4">
    <source>
        <dbReference type="ARBA" id="ARBA00022679"/>
    </source>
</evidence>
<organism evidence="13 14">
    <name type="scientific">Candidatus Yanofskybacteria bacterium GW2011_GWD2_39_48</name>
    <dbReference type="NCBI Taxonomy" id="1619031"/>
    <lineage>
        <taxon>Bacteria</taxon>
        <taxon>Candidatus Yanofskyibacteriota</taxon>
    </lineage>
</organism>
<dbReference type="Pfam" id="PF02768">
    <property type="entry name" value="DNA_pol3_beta_3"/>
    <property type="match status" value="1"/>
</dbReference>
<dbReference type="InterPro" id="IPR046938">
    <property type="entry name" value="DNA_clamp_sf"/>
</dbReference>
<dbReference type="SMART" id="SM00480">
    <property type="entry name" value="POL3Bc"/>
    <property type="match status" value="1"/>
</dbReference>
<dbReference type="Proteomes" id="UP000034764">
    <property type="component" value="Unassembled WGS sequence"/>
</dbReference>
<keyword evidence="3 9" id="KW-0963">Cytoplasm</keyword>
<dbReference type="InterPro" id="IPR022637">
    <property type="entry name" value="DNA_polIII_beta_cen"/>
</dbReference>
<keyword evidence="8" id="KW-0238">DNA-binding</keyword>
<evidence type="ECO:0000256" key="9">
    <source>
        <dbReference type="PIRNR" id="PIRNR000804"/>
    </source>
</evidence>
<comment type="similarity">
    <text evidence="2 9">Belongs to the beta sliding clamp family.</text>
</comment>
<evidence type="ECO:0000259" key="11">
    <source>
        <dbReference type="Pfam" id="PF02767"/>
    </source>
</evidence>
<evidence type="ECO:0000259" key="12">
    <source>
        <dbReference type="Pfam" id="PF02768"/>
    </source>
</evidence>
<dbReference type="PIRSF" id="PIRSF000804">
    <property type="entry name" value="DNA_pol_III_b"/>
    <property type="match status" value="1"/>
</dbReference>
<keyword evidence="5 9" id="KW-0548">Nucleotidyltransferase</keyword>
<evidence type="ECO:0000256" key="6">
    <source>
        <dbReference type="ARBA" id="ARBA00022705"/>
    </source>
</evidence>
<dbReference type="GO" id="GO:0008408">
    <property type="term" value="F:3'-5' exonuclease activity"/>
    <property type="evidence" value="ECO:0007669"/>
    <property type="project" value="InterPro"/>
</dbReference>
<protein>
    <recommendedName>
        <fullName evidence="9">Beta sliding clamp</fullName>
    </recommendedName>
</protein>
<dbReference type="InterPro" id="IPR022635">
    <property type="entry name" value="DNA_polIII_beta_C"/>
</dbReference>
<evidence type="ECO:0000256" key="2">
    <source>
        <dbReference type="ARBA" id="ARBA00010752"/>
    </source>
</evidence>
<feature type="domain" description="DNA polymerase III beta sliding clamp C-terminal" evidence="12">
    <location>
        <begin position="242"/>
        <end position="362"/>
    </location>
</feature>
<sequence length="365" mass="40390">MKITINQKNFKKSLSLVEKIVSKNSTLPILNNILLRTENGRLKLSATNLELGINYILGAKIDEVGDIAIPGRILTDFINGITDEKISLTTKSNVLLINSANFKTQILGSSSKDFPIIPKVKGSILAVVNAKKLKTNLLSVADAMSLSEARPELAGVFIKIEREKTIFAATDSFRLSEKIEKIKSNQEATIILPRNAVTELIRVCGELEGDISINLSDNQISFSSEDFEFISRVIDGSYPDYKKIIPDKFLSRVLISKTELENSVRLAGLFSSNISDVKLQCQDSSMILVARNPDKGEVETRVDALLKNEPFEVVVNYHYLLDGLKVLSEEKVIIEYNGSGSPLVLKPSETELGETYLIMPLRNQG</sequence>
<name>A0A0G0PEA8_9BACT</name>
<evidence type="ECO:0000256" key="7">
    <source>
        <dbReference type="ARBA" id="ARBA00022932"/>
    </source>
</evidence>
<dbReference type="Gene3D" id="3.70.10.10">
    <property type="match status" value="1"/>
</dbReference>
<accession>A0A0G0PEA8</accession>
<dbReference type="GO" id="GO:0003887">
    <property type="term" value="F:DNA-directed DNA polymerase activity"/>
    <property type="evidence" value="ECO:0007669"/>
    <property type="project" value="UniProtKB-UniRule"/>
</dbReference>
<comment type="subunit">
    <text evidence="9">Forms a ring-shaped head-to-tail homodimer around DNA.</text>
</comment>
<keyword evidence="4 9" id="KW-0808">Transferase</keyword>
<feature type="domain" description="DNA polymerase III beta sliding clamp N-terminal" evidence="10">
    <location>
        <begin position="1"/>
        <end position="117"/>
    </location>
</feature>
<evidence type="ECO:0000256" key="1">
    <source>
        <dbReference type="ARBA" id="ARBA00004496"/>
    </source>
</evidence>
<dbReference type="Pfam" id="PF00712">
    <property type="entry name" value="DNA_pol3_beta"/>
    <property type="match status" value="1"/>
</dbReference>
<dbReference type="EMBL" id="LBXD01000016">
    <property type="protein sequence ID" value="KKR23501.1"/>
    <property type="molecule type" value="Genomic_DNA"/>
</dbReference>
<dbReference type="NCBIfam" id="TIGR00663">
    <property type="entry name" value="dnan"/>
    <property type="match status" value="1"/>
</dbReference>
<feature type="domain" description="DNA polymerase III beta sliding clamp central" evidence="11">
    <location>
        <begin position="128"/>
        <end position="240"/>
    </location>
</feature>
<gene>
    <name evidence="13" type="ORF">UT53_C0016G0001</name>
</gene>
<evidence type="ECO:0000259" key="10">
    <source>
        <dbReference type="Pfam" id="PF00712"/>
    </source>
</evidence>
<dbReference type="GO" id="GO:0005737">
    <property type="term" value="C:cytoplasm"/>
    <property type="evidence" value="ECO:0007669"/>
    <property type="project" value="UniProtKB-SubCell"/>
</dbReference>
<dbReference type="CDD" id="cd00140">
    <property type="entry name" value="beta_clamp"/>
    <property type="match status" value="1"/>
</dbReference>
<dbReference type="PANTHER" id="PTHR30478:SF0">
    <property type="entry name" value="BETA SLIDING CLAMP"/>
    <property type="match status" value="1"/>
</dbReference>
<evidence type="ECO:0000256" key="3">
    <source>
        <dbReference type="ARBA" id="ARBA00022490"/>
    </source>
</evidence>
<dbReference type="InterPro" id="IPR001001">
    <property type="entry name" value="DNA_polIII_beta"/>
</dbReference>
<dbReference type="GO" id="GO:0006271">
    <property type="term" value="P:DNA strand elongation involved in DNA replication"/>
    <property type="evidence" value="ECO:0007669"/>
    <property type="project" value="TreeGrafter"/>
</dbReference>
<dbReference type="AlphaFoldDB" id="A0A0G0PEA8"/>
<comment type="caution">
    <text evidence="13">The sequence shown here is derived from an EMBL/GenBank/DDBJ whole genome shotgun (WGS) entry which is preliminary data.</text>
</comment>
<dbReference type="GO" id="GO:0009360">
    <property type="term" value="C:DNA polymerase III complex"/>
    <property type="evidence" value="ECO:0007669"/>
    <property type="project" value="InterPro"/>
</dbReference>
<comment type="subcellular location">
    <subcellularLocation>
        <location evidence="1 9">Cytoplasm</location>
    </subcellularLocation>
</comment>
<evidence type="ECO:0000256" key="5">
    <source>
        <dbReference type="ARBA" id="ARBA00022695"/>
    </source>
</evidence>
<reference evidence="13 14" key="1">
    <citation type="journal article" date="2015" name="Nature">
        <title>rRNA introns, odd ribosomes, and small enigmatic genomes across a large radiation of phyla.</title>
        <authorList>
            <person name="Brown C.T."/>
            <person name="Hug L.A."/>
            <person name="Thomas B.C."/>
            <person name="Sharon I."/>
            <person name="Castelle C.J."/>
            <person name="Singh A."/>
            <person name="Wilkins M.J."/>
            <person name="Williams K.H."/>
            <person name="Banfield J.F."/>
        </authorList>
    </citation>
    <scope>NUCLEOTIDE SEQUENCE [LARGE SCALE GENOMIC DNA]</scope>
</reference>
<dbReference type="InterPro" id="IPR022634">
    <property type="entry name" value="DNA_polIII_beta_N"/>
</dbReference>
<comment type="function">
    <text evidence="9">Confers DNA tethering and processivity to DNA polymerases and other proteins. Acts as a clamp, forming a ring around DNA (a reaction catalyzed by the clamp-loading complex) which diffuses in an ATP-independent manner freely and bidirectionally along dsDNA. Initially characterized for its ability to contact the catalytic subunit of DNA polymerase III (Pol III), a complex, multichain enzyme responsible for most of the replicative synthesis in bacteria; Pol III exhibits 3'-5' exonuclease proofreading activity. The beta chain is required for initiation of replication as well as for processivity of DNA replication.</text>
</comment>
<evidence type="ECO:0000313" key="14">
    <source>
        <dbReference type="Proteomes" id="UP000034764"/>
    </source>
</evidence>
<dbReference type="PANTHER" id="PTHR30478">
    <property type="entry name" value="DNA POLYMERASE III SUBUNIT BETA"/>
    <property type="match status" value="1"/>
</dbReference>
<dbReference type="SUPFAM" id="SSF55979">
    <property type="entry name" value="DNA clamp"/>
    <property type="match status" value="3"/>
</dbReference>
<evidence type="ECO:0000313" key="13">
    <source>
        <dbReference type="EMBL" id="KKR23501.1"/>
    </source>
</evidence>
<evidence type="ECO:0000256" key="8">
    <source>
        <dbReference type="ARBA" id="ARBA00023125"/>
    </source>
</evidence>
<dbReference type="Gene3D" id="3.10.150.10">
    <property type="entry name" value="DNA Polymerase III, subunit A, domain 2"/>
    <property type="match status" value="1"/>
</dbReference>
<dbReference type="Pfam" id="PF02767">
    <property type="entry name" value="DNA_pol3_beta_2"/>
    <property type="match status" value="1"/>
</dbReference>